<dbReference type="AlphaFoldDB" id="A0AAV0Q406"/>
<proteinExistence type="predicted"/>
<dbReference type="Proteomes" id="UP001154282">
    <property type="component" value="Unassembled WGS sequence"/>
</dbReference>
<keyword evidence="2" id="KW-1185">Reference proteome</keyword>
<reference evidence="1" key="1">
    <citation type="submission" date="2022-08" db="EMBL/GenBank/DDBJ databases">
        <authorList>
            <person name="Gutierrez-Valencia J."/>
        </authorList>
    </citation>
    <scope>NUCLEOTIDE SEQUENCE</scope>
</reference>
<protein>
    <submittedName>
        <fullName evidence="1">Uncharacterized protein</fullName>
    </submittedName>
</protein>
<dbReference type="EMBL" id="CAMGYJ010000009">
    <property type="protein sequence ID" value="CAI0491721.1"/>
    <property type="molecule type" value="Genomic_DNA"/>
</dbReference>
<name>A0AAV0Q406_9ROSI</name>
<comment type="caution">
    <text evidence="1">The sequence shown here is derived from an EMBL/GenBank/DDBJ whole genome shotgun (WGS) entry which is preliminary data.</text>
</comment>
<evidence type="ECO:0000313" key="2">
    <source>
        <dbReference type="Proteomes" id="UP001154282"/>
    </source>
</evidence>
<organism evidence="1 2">
    <name type="scientific">Linum tenue</name>
    <dbReference type="NCBI Taxonomy" id="586396"/>
    <lineage>
        <taxon>Eukaryota</taxon>
        <taxon>Viridiplantae</taxon>
        <taxon>Streptophyta</taxon>
        <taxon>Embryophyta</taxon>
        <taxon>Tracheophyta</taxon>
        <taxon>Spermatophyta</taxon>
        <taxon>Magnoliopsida</taxon>
        <taxon>eudicotyledons</taxon>
        <taxon>Gunneridae</taxon>
        <taxon>Pentapetalae</taxon>
        <taxon>rosids</taxon>
        <taxon>fabids</taxon>
        <taxon>Malpighiales</taxon>
        <taxon>Linaceae</taxon>
        <taxon>Linum</taxon>
    </lineage>
</organism>
<evidence type="ECO:0000313" key="1">
    <source>
        <dbReference type="EMBL" id="CAI0491721.1"/>
    </source>
</evidence>
<accession>A0AAV0Q406</accession>
<gene>
    <name evidence="1" type="ORF">LITE_LOCUS41046</name>
</gene>
<sequence>MLDSRTIEGGARISRPGAKIIKQNAMGNCLIPPCSKV</sequence>